<evidence type="ECO:0000256" key="10">
    <source>
        <dbReference type="ARBA" id="ARBA00023004"/>
    </source>
</evidence>
<comment type="caution">
    <text evidence="15">The sequence shown here is derived from an EMBL/GenBank/DDBJ whole genome shotgun (WGS) entry which is preliminary data.</text>
</comment>
<feature type="transmembrane region" description="Helical" evidence="13">
    <location>
        <begin position="20"/>
        <end position="41"/>
    </location>
</feature>
<dbReference type="RefSeq" id="WP_211927669.1">
    <property type="nucleotide sequence ID" value="NZ_JAGQFT020000006.1"/>
</dbReference>
<keyword evidence="5" id="KW-0349">Heme</keyword>
<evidence type="ECO:0000256" key="4">
    <source>
        <dbReference type="ARBA" id="ARBA00022475"/>
    </source>
</evidence>
<evidence type="ECO:0000313" key="15">
    <source>
        <dbReference type="EMBL" id="MBR0563775.1"/>
    </source>
</evidence>
<evidence type="ECO:0000313" key="17">
    <source>
        <dbReference type="Proteomes" id="UP000675747"/>
    </source>
</evidence>
<feature type="transmembrane region" description="Helical" evidence="13">
    <location>
        <begin position="50"/>
        <end position="74"/>
    </location>
</feature>
<gene>
    <name evidence="16" type="ORF">KB893_010410</name>
    <name evidence="15" type="ORF">KB893_14830</name>
</gene>
<reference evidence="16 17" key="1">
    <citation type="journal article" date="2021" name="Microbiol. Resour. Announc.">
        <title>Draft Genome Sequence of Coralloluteibacterium stylophorae LMG 29479T.</title>
        <authorList>
            <person name="Karlyshev A.V."/>
            <person name="Kudryashova E.B."/>
            <person name="Ariskina E.V."/>
            <person name="Conroy A.P."/>
            <person name="Abidueva E.Y."/>
        </authorList>
    </citation>
    <scope>NUCLEOTIDE SEQUENCE [LARGE SCALE GENOMIC DNA]</scope>
    <source>
        <strain evidence="16 17">LMG 29479</strain>
    </source>
</reference>
<evidence type="ECO:0000256" key="6">
    <source>
        <dbReference type="ARBA" id="ARBA00022692"/>
    </source>
</evidence>
<keyword evidence="17" id="KW-1185">Reference proteome</keyword>
<accession>A0A8J7VV25</accession>
<keyword evidence="8" id="KW-0249">Electron transport</keyword>
<evidence type="ECO:0000256" key="13">
    <source>
        <dbReference type="SAM" id="Phobius"/>
    </source>
</evidence>
<dbReference type="EMBL" id="JAGQFT020000006">
    <property type="protein sequence ID" value="MBS7457547.1"/>
    <property type="molecule type" value="Genomic_DNA"/>
</dbReference>
<dbReference type="SUPFAM" id="SSF81342">
    <property type="entry name" value="Transmembrane di-heme cytochromes"/>
    <property type="match status" value="1"/>
</dbReference>
<keyword evidence="4" id="KW-1003">Cell membrane</keyword>
<keyword evidence="11 13" id="KW-0472">Membrane</keyword>
<dbReference type="GO" id="GO:0046872">
    <property type="term" value="F:metal ion binding"/>
    <property type="evidence" value="ECO:0007669"/>
    <property type="project" value="UniProtKB-KW"/>
</dbReference>
<dbReference type="InterPro" id="IPR016174">
    <property type="entry name" value="Di-haem_cyt_TM"/>
</dbReference>
<feature type="transmembrane region" description="Helical" evidence="13">
    <location>
        <begin position="94"/>
        <end position="112"/>
    </location>
</feature>
<protein>
    <submittedName>
        <fullName evidence="15">Cytochrome b</fullName>
    </submittedName>
</protein>
<keyword evidence="6 13" id="KW-0812">Transmembrane</keyword>
<keyword evidence="7" id="KW-0479">Metal-binding</keyword>
<evidence type="ECO:0000256" key="5">
    <source>
        <dbReference type="ARBA" id="ARBA00022617"/>
    </source>
</evidence>
<keyword evidence="3" id="KW-0813">Transport</keyword>
<dbReference type="InterPro" id="IPR011577">
    <property type="entry name" value="Cyt_b561_bac/Ni-Hgenase"/>
</dbReference>
<dbReference type="Proteomes" id="UP000675747">
    <property type="component" value="Unassembled WGS sequence"/>
</dbReference>
<evidence type="ECO:0000256" key="2">
    <source>
        <dbReference type="ARBA" id="ARBA00004651"/>
    </source>
</evidence>
<dbReference type="AlphaFoldDB" id="A0A8J7VV25"/>
<reference evidence="15" key="2">
    <citation type="submission" date="2021-04" db="EMBL/GenBank/DDBJ databases">
        <authorList>
            <person name="Karlyshev A.V."/>
        </authorList>
    </citation>
    <scope>NUCLEOTIDE SEQUENCE</scope>
    <source>
        <strain evidence="15">LMG 29479</strain>
    </source>
</reference>
<evidence type="ECO:0000259" key="14">
    <source>
        <dbReference type="Pfam" id="PF01292"/>
    </source>
</evidence>
<dbReference type="PANTHER" id="PTHR30529">
    <property type="entry name" value="CYTOCHROME B561"/>
    <property type="match status" value="1"/>
</dbReference>
<dbReference type="EMBL" id="JAGQFT010000176">
    <property type="protein sequence ID" value="MBR0563775.1"/>
    <property type="molecule type" value="Genomic_DNA"/>
</dbReference>
<dbReference type="GO" id="GO:0020037">
    <property type="term" value="F:heme binding"/>
    <property type="evidence" value="ECO:0007669"/>
    <property type="project" value="TreeGrafter"/>
</dbReference>
<evidence type="ECO:0000256" key="3">
    <source>
        <dbReference type="ARBA" id="ARBA00022448"/>
    </source>
</evidence>
<evidence type="ECO:0000256" key="8">
    <source>
        <dbReference type="ARBA" id="ARBA00022982"/>
    </source>
</evidence>
<evidence type="ECO:0000256" key="1">
    <source>
        <dbReference type="ARBA" id="ARBA00001970"/>
    </source>
</evidence>
<proteinExistence type="inferred from homology"/>
<comment type="cofactor">
    <cofactor evidence="1">
        <name>heme b</name>
        <dbReference type="ChEBI" id="CHEBI:60344"/>
    </cofactor>
</comment>
<evidence type="ECO:0000256" key="11">
    <source>
        <dbReference type="ARBA" id="ARBA00023136"/>
    </source>
</evidence>
<dbReference type="InterPro" id="IPR052168">
    <property type="entry name" value="Cytochrome_b561_oxidase"/>
</dbReference>
<dbReference type="GO" id="GO:0005886">
    <property type="term" value="C:plasma membrane"/>
    <property type="evidence" value="ECO:0007669"/>
    <property type="project" value="UniProtKB-SubCell"/>
</dbReference>
<name>A0A8J7VV25_9GAMM</name>
<comment type="subcellular location">
    <subcellularLocation>
        <location evidence="2">Cell membrane</location>
        <topology evidence="2">Multi-pass membrane protein</topology>
    </subcellularLocation>
</comment>
<sequence length="193" mass="20931">MAHWQTFDSPVRYGSVSRLLHWTMAAIVLLQFVSAACHFLLERTHPVRDFFWGTHTSVGFAILVLVLVRGAWALANLRRRPPAGNVRFGRLAPLGHLVLYLLMIAIPTLGLVRQWGAGREFSAFGIPIFQGTSGPEVGALVEAGNGFHGLLGWSLLALVVAHALVAVSHNVLWNEDVVRRMVGTPGAGGASPR</sequence>
<dbReference type="PANTHER" id="PTHR30529:SF1">
    <property type="entry name" value="CYTOCHROME B561 HOMOLOG 2"/>
    <property type="match status" value="1"/>
</dbReference>
<feature type="domain" description="Cytochrome b561 bacterial/Ni-hydrogenase" evidence="14">
    <location>
        <begin position="12"/>
        <end position="183"/>
    </location>
</feature>
<dbReference type="Pfam" id="PF01292">
    <property type="entry name" value="Ni_hydr_CYTB"/>
    <property type="match status" value="1"/>
</dbReference>
<evidence type="ECO:0000256" key="9">
    <source>
        <dbReference type="ARBA" id="ARBA00022989"/>
    </source>
</evidence>
<evidence type="ECO:0000256" key="12">
    <source>
        <dbReference type="ARBA" id="ARBA00037975"/>
    </source>
</evidence>
<keyword evidence="9 13" id="KW-1133">Transmembrane helix</keyword>
<comment type="similarity">
    <text evidence="12">Belongs to the cytochrome b561 family.</text>
</comment>
<keyword evidence="10" id="KW-0408">Iron</keyword>
<evidence type="ECO:0000313" key="16">
    <source>
        <dbReference type="EMBL" id="MBS7457547.1"/>
    </source>
</evidence>
<evidence type="ECO:0000256" key="7">
    <source>
        <dbReference type="ARBA" id="ARBA00022723"/>
    </source>
</evidence>
<feature type="transmembrane region" description="Helical" evidence="13">
    <location>
        <begin position="150"/>
        <end position="172"/>
    </location>
</feature>
<dbReference type="GO" id="GO:0009055">
    <property type="term" value="F:electron transfer activity"/>
    <property type="evidence" value="ECO:0007669"/>
    <property type="project" value="InterPro"/>
</dbReference>
<dbReference type="GO" id="GO:0022904">
    <property type="term" value="P:respiratory electron transport chain"/>
    <property type="evidence" value="ECO:0007669"/>
    <property type="project" value="InterPro"/>
</dbReference>
<organism evidence="15">
    <name type="scientific">Coralloluteibacterium stylophorae</name>
    <dbReference type="NCBI Taxonomy" id="1776034"/>
    <lineage>
        <taxon>Bacteria</taxon>
        <taxon>Pseudomonadati</taxon>
        <taxon>Pseudomonadota</taxon>
        <taxon>Gammaproteobacteria</taxon>
        <taxon>Lysobacterales</taxon>
        <taxon>Lysobacteraceae</taxon>
        <taxon>Coralloluteibacterium</taxon>
    </lineage>
</organism>